<dbReference type="GO" id="GO:0000166">
    <property type="term" value="F:nucleotide binding"/>
    <property type="evidence" value="ECO:0007669"/>
    <property type="project" value="UniProtKB-KW"/>
</dbReference>
<dbReference type="GeneID" id="37063226"/>
<dbReference type="Proteomes" id="UP000247233">
    <property type="component" value="Unassembled WGS sequence"/>
</dbReference>
<comment type="similarity">
    <text evidence="1">Belongs to the zinc-containing alcohol dehydrogenase family.</text>
</comment>
<name>A0A317WHK2_9EURO</name>
<dbReference type="EMBL" id="MSFL01000008">
    <property type="protein sequence ID" value="PWY85926.1"/>
    <property type="molecule type" value="Genomic_DNA"/>
</dbReference>
<organism evidence="6 7">
    <name type="scientific">Aspergillus heteromorphus CBS 117.55</name>
    <dbReference type="NCBI Taxonomy" id="1448321"/>
    <lineage>
        <taxon>Eukaryota</taxon>
        <taxon>Fungi</taxon>
        <taxon>Dikarya</taxon>
        <taxon>Ascomycota</taxon>
        <taxon>Pezizomycotina</taxon>
        <taxon>Eurotiomycetes</taxon>
        <taxon>Eurotiomycetidae</taxon>
        <taxon>Eurotiales</taxon>
        <taxon>Aspergillaceae</taxon>
        <taxon>Aspergillus</taxon>
        <taxon>Aspergillus subgen. Circumdati</taxon>
    </lineage>
</organism>
<evidence type="ECO:0000313" key="7">
    <source>
        <dbReference type="Proteomes" id="UP000247233"/>
    </source>
</evidence>
<feature type="domain" description="Enoyl reductase (ER)" evidence="5">
    <location>
        <begin position="8"/>
        <end position="338"/>
    </location>
</feature>
<keyword evidence="2" id="KW-0547">Nucleotide-binding</keyword>
<evidence type="ECO:0000256" key="1">
    <source>
        <dbReference type="ARBA" id="ARBA00008072"/>
    </source>
</evidence>
<comment type="caution">
    <text evidence="6">The sequence shown here is derived from an EMBL/GenBank/DDBJ whole genome shotgun (WGS) entry which is preliminary data.</text>
</comment>
<dbReference type="OrthoDB" id="48317at2759"/>
<dbReference type="VEuPathDB" id="FungiDB:BO70DRAFT_333828"/>
<keyword evidence="4" id="KW-0560">Oxidoreductase</keyword>
<dbReference type="AlphaFoldDB" id="A0A317WHK2"/>
<dbReference type="InterPro" id="IPR047122">
    <property type="entry name" value="Trans-enoyl_RdTase-like"/>
</dbReference>
<proteinExistence type="inferred from homology"/>
<dbReference type="InterPro" id="IPR013154">
    <property type="entry name" value="ADH-like_N"/>
</dbReference>
<reference evidence="6 7" key="1">
    <citation type="submission" date="2016-12" db="EMBL/GenBank/DDBJ databases">
        <title>The genomes of Aspergillus section Nigri reveals drivers in fungal speciation.</title>
        <authorList>
            <consortium name="DOE Joint Genome Institute"/>
            <person name="Vesth T.C."/>
            <person name="Nybo J."/>
            <person name="Theobald S."/>
            <person name="Brandl J."/>
            <person name="Frisvad J.C."/>
            <person name="Nielsen K.F."/>
            <person name="Lyhne E.K."/>
            <person name="Kogle M.E."/>
            <person name="Kuo A."/>
            <person name="Riley R."/>
            <person name="Clum A."/>
            <person name="Nolan M."/>
            <person name="Lipzen A."/>
            <person name="Salamov A."/>
            <person name="Henrissat B."/>
            <person name="Wiebenga A."/>
            <person name="De Vries R.P."/>
            <person name="Grigoriev I.V."/>
            <person name="Mortensen U.H."/>
            <person name="Andersen M.R."/>
            <person name="Baker S.E."/>
        </authorList>
    </citation>
    <scope>NUCLEOTIDE SEQUENCE [LARGE SCALE GENOMIC DNA]</scope>
    <source>
        <strain evidence="6 7">CBS 117.55</strain>
    </source>
</reference>
<dbReference type="Pfam" id="PF08240">
    <property type="entry name" value="ADH_N"/>
    <property type="match status" value="1"/>
</dbReference>
<evidence type="ECO:0000256" key="4">
    <source>
        <dbReference type="ARBA" id="ARBA00023002"/>
    </source>
</evidence>
<evidence type="ECO:0000256" key="2">
    <source>
        <dbReference type="ARBA" id="ARBA00022741"/>
    </source>
</evidence>
<dbReference type="InterPro" id="IPR036291">
    <property type="entry name" value="NAD(P)-bd_dom_sf"/>
</dbReference>
<dbReference type="SUPFAM" id="SSF50129">
    <property type="entry name" value="GroES-like"/>
    <property type="match status" value="1"/>
</dbReference>
<dbReference type="Gene3D" id="3.40.50.720">
    <property type="entry name" value="NAD(P)-binding Rossmann-like Domain"/>
    <property type="match status" value="1"/>
</dbReference>
<dbReference type="Gene3D" id="3.90.180.10">
    <property type="entry name" value="Medium-chain alcohol dehydrogenases, catalytic domain"/>
    <property type="match status" value="1"/>
</dbReference>
<dbReference type="SUPFAM" id="SSF51735">
    <property type="entry name" value="NAD(P)-binding Rossmann-fold domains"/>
    <property type="match status" value="1"/>
</dbReference>
<evidence type="ECO:0000313" key="6">
    <source>
        <dbReference type="EMBL" id="PWY85926.1"/>
    </source>
</evidence>
<dbReference type="PANTHER" id="PTHR45348">
    <property type="entry name" value="HYPOTHETICAL OXIDOREDUCTASE (EUROFUNG)"/>
    <property type="match status" value="1"/>
</dbReference>
<dbReference type="InterPro" id="IPR013149">
    <property type="entry name" value="ADH-like_C"/>
</dbReference>
<gene>
    <name evidence="6" type="ORF">BO70DRAFT_333828</name>
</gene>
<protein>
    <submittedName>
        <fullName evidence="6">GroES-like protein</fullName>
    </submittedName>
</protein>
<keyword evidence="3" id="KW-0521">NADP</keyword>
<keyword evidence="7" id="KW-1185">Reference proteome</keyword>
<dbReference type="PANTHER" id="PTHR45348:SF2">
    <property type="entry name" value="ZINC-TYPE ALCOHOL DEHYDROGENASE-LIKE PROTEIN C2E1P3.01"/>
    <property type="match status" value="1"/>
</dbReference>
<dbReference type="SMART" id="SM00829">
    <property type="entry name" value="PKS_ER"/>
    <property type="match status" value="1"/>
</dbReference>
<dbReference type="STRING" id="1448321.A0A317WHK2"/>
<evidence type="ECO:0000259" key="5">
    <source>
        <dbReference type="SMART" id="SM00829"/>
    </source>
</evidence>
<dbReference type="CDD" id="cd08249">
    <property type="entry name" value="enoyl_reductase_like"/>
    <property type="match status" value="1"/>
</dbReference>
<dbReference type="InterPro" id="IPR011032">
    <property type="entry name" value="GroES-like_sf"/>
</dbReference>
<sequence length="345" mass="36632">MPKAIVLTTPPTPSLVLDHPFPPLRDGCIRVQVISVALNPTDWKAGHRSPAGVAVGCDYAGIVEEVGPGVTKPFRVGDRVCGSVFGCNPKYPAEGAFAEYGVAIADTQMAIPDRLGFQEAATLGVGIITVGQALYQSLKMAPPEAPLTQPQPILIYGGSSATGTLAIQYAKLSGYTVLTTCSPGNFELVKGLGADRVYDYKDPGAAEAIREDTADGLVLVLDTISLESSAEFCGRAISSRGGDYSALNNVNVPREDVRSRFTLGYTVSGEEYNFRGMVIPPKPEDRIFASEFVDRASGLLAEGKVRPHPLDVRAGGLRGVLEGLKEMQEGRVSGRKLVYNVADTE</sequence>
<evidence type="ECO:0000256" key="3">
    <source>
        <dbReference type="ARBA" id="ARBA00022857"/>
    </source>
</evidence>
<dbReference type="InterPro" id="IPR020843">
    <property type="entry name" value="ER"/>
</dbReference>
<dbReference type="GO" id="GO:0016651">
    <property type="term" value="F:oxidoreductase activity, acting on NAD(P)H"/>
    <property type="evidence" value="ECO:0007669"/>
    <property type="project" value="InterPro"/>
</dbReference>
<dbReference type="Pfam" id="PF00107">
    <property type="entry name" value="ADH_zinc_N"/>
    <property type="match status" value="1"/>
</dbReference>
<accession>A0A317WHK2</accession>
<dbReference type="RefSeq" id="XP_025400478.1">
    <property type="nucleotide sequence ID" value="XM_025540989.1"/>
</dbReference>